<evidence type="ECO:0000313" key="1">
    <source>
        <dbReference type="EMBL" id="CAG8850951.1"/>
    </source>
</evidence>
<proteinExistence type="predicted"/>
<evidence type="ECO:0000313" key="2">
    <source>
        <dbReference type="Proteomes" id="UP000789920"/>
    </source>
</evidence>
<accession>A0ACA9SX58</accession>
<dbReference type="EMBL" id="CAJVQC010173413">
    <property type="protein sequence ID" value="CAG8850951.1"/>
    <property type="molecule type" value="Genomic_DNA"/>
</dbReference>
<comment type="caution">
    <text evidence="1">The sequence shown here is derived from an EMBL/GenBank/DDBJ whole genome shotgun (WGS) entry which is preliminary data.</text>
</comment>
<gene>
    <name evidence="1" type="ORF">RPERSI_LOCUS36336</name>
</gene>
<feature type="non-terminal residue" evidence="1">
    <location>
        <position position="58"/>
    </location>
</feature>
<reference evidence="1" key="1">
    <citation type="submission" date="2021-06" db="EMBL/GenBank/DDBJ databases">
        <authorList>
            <person name="Kallberg Y."/>
            <person name="Tangrot J."/>
            <person name="Rosling A."/>
        </authorList>
    </citation>
    <scope>NUCLEOTIDE SEQUENCE</scope>
    <source>
        <strain evidence="1">MA461A</strain>
    </source>
</reference>
<keyword evidence="2" id="KW-1185">Reference proteome</keyword>
<protein>
    <submittedName>
        <fullName evidence="1">28046_t:CDS:1</fullName>
    </submittedName>
</protein>
<dbReference type="Proteomes" id="UP000789920">
    <property type="component" value="Unassembled WGS sequence"/>
</dbReference>
<feature type="non-terminal residue" evidence="1">
    <location>
        <position position="1"/>
    </location>
</feature>
<sequence>DTTPISLWDLDNNPTLLLLTIIFSFGTTIYLMNLFIGLLSNAISDTQTKEAYLILRAE</sequence>
<organism evidence="1 2">
    <name type="scientific">Racocetra persica</name>
    <dbReference type="NCBI Taxonomy" id="160502"/>
    <lineage>
        <taxon>Eukaryota</taxon>
        <taxon>Fungi</taxon>
        <taxon>Fungi incertae sedis</taxon>
        <taxon>Mucoromycota</taxon>
        <taxon>Glomeromycotina</taxon>
        <taxon>Glomeromycetes</taxon>
        <taxon>Diversisporales</taxon>
        <taxon>Gigasporaceae</taxon>
        <taxon>Racocetra</taxon>
    </lineage>
</organism>
<name>A0ACA9SX58_9GLOM</name>